<organism evidence="2 3">
    <name type="scientific">Pleuronectes platessa</name>
    <name type="common">European plaice</name>
    <dbReference type="NCBI Taxonomy" id="8262"/>
    <lineage>
        <taxon>Eukaryota</taxon>
        <taxon>Metazoa</taxon>
        <taxon>Chordata</taxon>
        <taxon>Craniata</taxon>
        <taxon>Vertebrata</taxon>
        <taxon>Euteleostomi</taxon>
        <taxon>Actinopterygii</taxon>
        <taxon>Neopterygii</taxon>
        <taxon>Teleostei</taxon>
        <taxon>Neoteleostei</taxon>
        <taxon>Acanthomorphata</taxon>
        <taxon>Carangaria</taxon>
        <taxon>Pleuronectiformes</taxon>
        <taxon>Pleuronectoidei</taxon>
        <taxon>Pleuronectidae</taxon>
        <taxon>Pleuronectes</taxon>
    </lineage>
</organism>
<keyword evidence="1" id="KW-0472">Membrane</keyword>
<gene>
    <name evidence="2" type="ORF">PLEPLA_LOCUS25110</name>
</gene>
<dbReference type="EMBL" id="CADEAL010001980">
    <property type="protein sequence ID" value="CAB1437077.1"/>
    <property type="molecule type" value="Genomic_DNA"/>
</dbReference>
<evidence type="ECO:0000313" key="2">
    <source>
        <dbReference type="EMBL" id="CAB1437077.1"/>
    </source>
</evidence>
<reference evidence="2" key="1">
    <citation type="submission" date="2020-03" db="EMBL/GenBank/DDBJ databases">
        <authorList>
            <person name="Weist P."/>
        </authorList>
    </citation>
    <scope>NUCLEOTIDE SEQUENCE</scope>
</reference>
<keyword evidence="1" id="KW-0812">Transmembrane</keyword>
<evidence type="ECO:0000313" key="3">
    <source>
        <dbReference type="Proteomes" id="UP001153269"/>
    </source>
</evidence>
<feature type="transmembrane region" description="Helical" evidence="1">
    <location>
        <begin position="63"/>
        <end position="85"/>
    </location>
</feature>
<dbReference type="Proteomes" id="UP001153269">
    <property type="component" value="Unassembled WGS sequence"/>
</dbReference>
<keyword evidence="3" id="KW-1185">Reference proteome</keyword>
<sequence>MTFTPVSRTDQVGRQVASLEGRVVCGRGLGWLLAAADEAYLLPIHLIIPSIKAWSAHHFDARLFHLLRIFVCLTAQLLILATSWISQPASTLSLQPAPASPSNKLCSFSFNYSFLSALGSKP</sequence>
<dbReference type="AlphaFoldDB" id="A0A9N7YT42"/>
<comment type="caution">
    <text evidence="2">The sequence shown here is derived from an EMBL/GenBank/DDBJ whole genome shotgun (WGS) entry which is preliminary data.</text>
</comment>
<evidence type="ECO:0000256" key="1">
    <source>
        <dbReference type="SAM" id="Phobius"/>
    </source>
</evidence>
<accession>A0A9N7YT42</accession>
<keyword evidence="1" id="KW-1133">Transmembrane helix</keyword>
<protein>
    <submittedName>
        <fullName evidence="2">Uncharacterized protein</fullName>
    </submittedName>
</protein>
<name>A0A9N7YT42_PLEPL</name>
<proteinExistence type="predicted"/>